<dbReference type="NCBIfam" id="NF005863">
    <property type="entry name" value="PRK07798.1"/>
    <property type="match status" value="1"/>
</dbReference>
<gene>
    <name evidence="3" type="ORF">MIU77_10530</name>
</gene>
<name>A0ABY3TYE2_9MYCO</name>
<dbReference type="RefSeq" id="WP_240169643.1">
    <property type="nucleotide sequence ID" value="NZ_CP092365.1"/>
</dbReference>
<dbReference type="InterPro" id="IPR045851">
    <property type="entry name" value="AMP-bd_C_sf"/>
</dbReference>
<feature type="domain" description="AMP-binding enzyme C-terminal" evidence="2">
    <location>
        <begin position="447"/>
        <end position="522"/>
    </location>
</feature>
<dbReference type="Pfam" id="PF00501">
    <property type="entry name" value="AMP-binding"/>
    <property type="match status" value="1"/>
</dbReference>
<dbReference type="Gene3D" id="3.30.300.30">
    <property type="match status" value="1"/>
</dbReference>
<dbReference type="InterPro" id="IPR050237">
    <property type="entry name" value="ATP-dep_AMP-bd_enzyme"/>
</dbReference>
<dbReference type="PANTHER" id="PTHR43767">
    <property type="entry name" value="LONG-CHAIN-FATTY-ACID--COA LIGASE"/>
    <property type="match status" value="1"/>
</dbReference>
<accession>A0ABY3TYE2</accession>
<dbReference type="Proteomes" id="UP001055200">
    <property type="component" value="Chromosome"/>
</dbReference>
<dbReference type="EMBL" id="CP092365">
    <property type="protein sequence ID" value="ULN51360.1"/>
    <property type="molecule type" value="Genomic_DNA"/>
</dbReference>
<dbReference type="InterPro" id="IPR000873">
    <property type="entry name" value="AMP-dep_synth/lig_dom"/>
</dbReference>
<dbReference type="Gene3D" id="3.40.50.12780">
    <property type="entry name" value="N-terminal domain of ligase-like"/>
    <property type="match status" value="1"/>
</dbReference>
<evidence type="ECO:0000313" key="3">
    <source>
        <dbReference type="EMBL" id="ULN51360.1"/>
    </source>
</evidence>
<proteinExistence type="predicted"/>
<protein>
    <submittedName>
        <fullName evidence="3">Acyl-CoA synthetase</fullName>
    </submittedName>
</protein>
<evidence type="ECO:0000259" key="2">
    <source>
        <dbReference type="Pfam" id="PF13193"/>
    </source>
</evidence>
<keyword evidence="4" id="KW-1185">Reference proteome</keyword>
<evidence type="ECO:0000313" key="4">
    <source>
        <dbReference type="Proteomes" id="UP001055200"/>
    </source>
</evidence>
<sequence length="539" mass="58683">MSEWTIPAVLDQIAVAAPDRTMTICGQRRSTFAESAERTRRLAGFLAERGLGAQRERAALRNWECGQDRVALLMHNDLYPEMVIGCLRARTVPVNLNSYYTPDEIAELLSYLKPRGVIYHRSLGAKFADVLDAAGVELLVSIDDGSDAPRLAGSESLDDVLRHADTGRIGTPSPDDLLMVCTGGTTGRPKGVLWRQSDIYVSSMVGADHADAAEIHAKVHQSGPPWFALSPLMHAAGMWTAFSAIMSGQTVILNDTRTRFDPRTVLETVEREKVGLITMVGDAYAAPLVEELGRRSYDLASLYAVATGGAATNPKYQAALLDYLPQITLINGYGSSETGNLGFGRSQRGMRRDTFDLRDGGAVISADRTRFLQPGEPEIGWSVRTGRIPLGYFNDADATERTFPEIDGRRVVVSGDRASLEADGTLRLVGRDSLVVNTGGEKVFVEEVEDVLRARSGVADAVVVGRPSDRWGEEVVALVAFHPEAVISGEHLREHCRSALAGFKVPKAFIAVAQIRRLGNGKADYRWAKRRAEDEVFAG</sequence>
<evidence type="ECO:0000259" key="1">
    <source>
        <dbReference type="Pfam" id="PF00501"/>
    </source>
</evidence>
<dbReference type="InterPro" id="IPR025110">
    <property type="entry name" value="AMP-bd_C"/>
</dbReference>
<reference evidence="3" key="1">
    <citation type="submission" date="2022-08" db="EMBL/GenBank/DDBJ databases">
        <title>Complete genome sequence of 14 non-tuberculosis mycobacteria type-strains.</title>
        <authorList>
            <person name="Igarashi Y."/>
            <person name="Osugi A."/>
            <person name="Mitarai S."/>
        </authorList>
    </citation>
    <scope>NUCLEOTIDE SEQUENCE</scope>
    <source>
        <strain evidence="3">DSM 45575</strain>
    </source>
</reference>
<dbReference type="PROSITE" id="PS00455">
    <property type="entry name" value="AMP_BINDING"/>
    <property type="match status" value="1"/>
</dbReference>
<feature type="domain" description="AMP-dependent synthetase/ligase" evidence="1">
    <location>
        <begin position="14"/>
        <end position="340"/>
    </location>
</feature>
<dbReference type="SUPFAM" id="SSF56801">
    <property type="entry name" value="Acetyl-CoA synthetase-like"/>
    <property type="match status" value="1"/>
</dbReference>
<dbReference type="InterPro" id="IPR020845">
    <property type="entry name" value="AMP-binding_CS"/>
</dbReference>
<dbReference type="Pfam" id="PF13193">
    <property type="entry name" value="AMP-binding_C"/>
    <property type="match status" value="1"/>
</dbReference>
<dbReference type="InterPro" id="IPR042099">
    <property type="entry name" value="ANL_N_sf"/>
</dbReference>
<organism evidence="3 4">
    <name type="scientific">Mycolicibacillus parakoreensis</name>
    <dbReference type="NCBI Taxonomy" id="1069221"/>
    <lineage>
        <taxon>Bacteria</taxon>
        <taxon>Bacillati</taxon>
        <taxon>Actinomycetota</taxon>
        <taxon>Actinomycetes</taxon>
        <taxon>Mycobacteriales</taxon>
        <taxon>Mycobacteriaceae</taxon>
        <taxon>Mycolicibacillus</taxon>
    </lineage>
</organism>
<dbReference type="PANTHER" id="PTHR43767:SF1">
    <property type="entry name" value="NONRIBOSOMAL PEPTIDE SYNTHASE PES1 (EUROFUNG)-RELATED"/>
    <property type="match status" value="1"/>
</dbReference>